<keyword evidence="1" id="KW-0472">Membrane</keyword>
<dbReference type="InterPro" id="IPR055690">
    <property type="entry name" value="DUF7266"/>
</dbReference>
<dbReference type="RefSeq" id="WP_209490637.1">
    <property type="nucleotide sequence ID" value="NZ_JAGGLC010000001.1"/>
</dbReference>
<keyword evidence="3" id="KW-1185">Reference proteome</keyword>
<accession>A0A8T4GTY5</accession>
<proteinExistence type="predicted"/>
<sequence>MSRAPGLRDDDRALTPAVGKALEVGLVVLFLGALTTALYGGAVPDYRDAVGGEVGDRAVVAAVERVENAVPPSATQVRSAHAVDLPRSIRGENYRLRVEDRTLVLDHPSPAIGAETALALPDRVATVEGEWRSSDDAVVLVTGDDDGLRVELTSRNELGGGR</sequence>
<dbReference type="AlphaFoldDB" id="A0A8T4GTY5"/>
<organism evidence="2 3">
    <name type="scientific">Halolamina salifodinae</name>
    <dbReference type="NCBI Taxonomy" id="1202767"/>
    <lineage>
        <taxon>Archaea</taxon>
        <taxon>Methanobacteriati</taxon>
        <taxon>Methanobacteriota</taxon>
        <taxon>Stenosarchaea group</taxon>
        <taxon>Halobacteria</taxon>
        <taxon>Halobacteriales</taxon>
        <taxon>Haloferacaceae</taxon>
    </lineage>
</organism>
<name>A0A8T4GTY5_9EURY</name>
<dbReference type="Pfam" id="PF23928">
    <property type="entry name" value="DUF7266"/>
    <property type="match status" value="1"/>
</dbReference>
<keyword evidence="1" id="KW-1133">Transmembrane helix</keyword>
<feature type="transmembrane region" description="Helical" evidence="1">
    <location>
        <begin position="21"/>
        <end position="40"/>
    </location>
</feature>
<keyword evidence="1" id="KW-0812">Transmembrane</keyword>
<evidence type="ECO:0000313" key="2">
    <source>
        <dbReference type="EMBL" id="MBP1986349.1"/>
    </source>
</evidence>
<comment type="caution">
    <text evidence="2">The sequence shown here is derived from an EMBL/GenBank/DDBJ whole genome shotgun (WGS) entry which is preliminary data.</text>
</comment>
<dbReference type="Proteomes" id="UP000823736">
    <property type="component" value="Unassembled WGS sequence"/>
</dbReference>
<reference evidence="2" key="1">
    <citation type="submission" date="2021-03" db="EMBL/GenBank/DDBJ databases">
        <title>Genomic Encyclopedia of Type Strains, Phase IV (KMG-IV): sequencing the most valuable type-strain genomes for metagenomic binning, comparative biology and taxonomic classification.</title>
        <authorList>
            <person name="Goeker M."/>
        </authorList>
    </citation>
    <scope>NUCLEOTIDE SEQUENCE</scope>
    <source>
        <strain evidence="2">DSM 26232</strain>
    </source>
</reference>
<protein>
    <submittedName>
        <fullName evidence="2">Uncharacterized protein</fullName>
    </submittedName>
</protein>
<gene>
    <name evidence="2" type="ORF">J2753_000822</name>
</gene>
<dbReference type="OrthoDB" id="313323at2157"/>
<evidence type="ECO:0000256" key="1">
    <source>
        <dbReference type="SAM" id="Phobius"/>
    </source>
</evidence>
<dbReference type="EMBL" id="JAGGLC010000001">
    <property type="protein sequence ID" value="MBP1986349.1"/>
    <property type="molecule type" value="Genomic_DNA"/>
</dbReference>
<evidence type="ECO:0000313" key="3">
    <source>
        <dbReference type="Proteomes" id="UP000823736"/>
    </source>
</evidence>